<feature type="transmembrane region" description="Helical" evidence="5">
    <location>
        <begin position="59"/>
        <end position="77"/>
    </location>
</feature>
<gene>
    <name evidence="6" type="ORF">A3C86_04330</name>
</gene>
<feature type="transmembrane region" description="Helical" evidence="5">
    <location>
        <begin position="158"/>
        <end position="178"/>
    </location>
</feature>
<evidence type="ECO:0000256" key="3">
    <source>
        <dbReference type="ARBA" id="ARBA00022989"/>
    </source>
</evidence>
<sequence>MLAIIAFAAFVTTLLGGLFALKFSDKLHLILGFSAGSVIGVAFFGLLPESIELAGSSWGVAAITSTVALGFVAYLFLDRVITLHAHTDESGHGQKGVLGVGSLSIHSFLDGIAVGLAFQVSSVVGAIVAIAVLAHNFSDGINTVGLILRNGGTKHTAFRWLAVDATAPVLGMFLSLFFSLPDKTLGILLAVFCGFFLYIGASDLLPESHHRHPTIWTTAMTAFGIAVIYIATSFAGI</sequence>
<feature type="transmembrane region" description="Helical" evidence="5">
    <location>
        <begin position="30"/>
        <end position="47"/>
    </location>
</feature>
<dbReference type="Pfam" id="PF02535">
    <property type="entry name" value="Zip"/>
    <property type="match status" value="1"/>
</dbReference>
<evidence type="ECO:0000256" key="5">
    <source>
        <dbReference type="SAM" id="Phobius"/>
    </source>
</evidence>
<feature type="transmembrane region" description="Helical" evidence="5">
    <location>
        <begin position="184"/>
        <end position="201"/>
    </location>
</feature>
<dbReference type="GO" id="GO:0046873">
    <property type="term" value="F:metal ion transmembrane transporter activity"/>
    <property type="evidence" value="ECO:0007669"/>
    <property type="project" value="InterPro"/>
</dbReference>
<accession>A0A1F6D9T8</accession>
<evidence type="ECO:0000313" key="6">
    <source>
        <dbReference type="EMBL" id="OGG58087.1"/>
    </source>
</evidence>
<dbReference type="Proteomes" id="UP000178042">
    <property type="component" value="Unassembled WGS sequence"/>
</dbReference>
<feature type="transmembrane region" description="Helical" evidence="5">
    <location>
        <begin position="112"/>
        <end position="137"/>
    </location>
</feature>
<evidence type="ECO:0000313" key="7">
    <source>
        <dbReference type="Proteomes" id="UP000178042"/>
    </source>
</evidence>
<keyword evidence="2 5" id="KW-0812">Transmembrane</keyword>
<name>A0A1F6D9T8_9BACT</name>
<dbReference type="GO" id="GO:0016020">
    <property type="term" value="C:membrane"/>
    <property type="evidence" value="ECO:0007669"/>
    <property type="project" value="UniProtKB-SubCell"/>
</dbReference>
<reference evidence="6 7" key="1">
    <citation type="journal article" date="2016" name="Nat. Commun.">
        <title>Thousands of microbial genomes shed light on interconnected biogeochemical processes in an aquifer system.</title>
        <authorList>
            <person name="Anantharaman K."/>
            <person name="Brown C.T."/>
            <person name="Hug L.A."/>
            <person name="Sharon I."/>
            <person name="Castelle C.J."/>
            <person name="Probst A.J."/>
            <person name="Thomas B.C."/>
            <person name="Singh A."/>
            <person name="Wilkins M.J."/>
            <person name="Karaoz U."/>
            <person name="Brodie E.L."/>
            <person name="Williams K.H."/>
            <person name="Hubbard S.S."/>
            <person name="Banfield J.F."/>
        </authorList>
    </citation>
    <scope>NUCLEOTIDE SEQUENCE [LARGE SCALE GENOMIC DNA]</scope>
</reference>
<dbReference type="PANTHER" id="PTHR16950">
    <property type="entry name" value="ZINC TRANSPORTER SLC39A7 HISTIDINE-RICH MEMBRANE PROTEIN KE4"/>
    <property type="match status" value="1"/>
</dbReference>
<keyword evidence="3 5" id="KW-1133">Transmembrane helix</keyword>
<dbReference type="AlphaFoldDB" id="A0A1F6D9T8"/>
<organism evidence="6 7">
    <name type="scientific">Candidatus Kaiserbacteria bacterium RIFCSPHIGHO2_02_FULL_49_16</name>
    <dbReference type="NCBI Taxonomy" id="1798490"/>
    <lineage>
        <taxon>Bacteria</taxon>
        <taxon>Candidatus Kaiseribacteriota</taxon>
    </lineage>
</organism>
<comment type="caution">
    <text evidence="6">The sequence shown here is derived from an EMBL/GenBank/DDBJ whole genome shotgun (WGS) entry which is preliminary data.</text>
</comment>
<protein>
    <recommendedName>
        <fullName evidence="8">Permease</fullName>
    </recommendedName>
</protein>
<dbReference type="EMBL" id="MFLD01000045">
    <property type="protein sequence ID" value="OGG58087.1"/>
    <property type="molecule type" value="Genomic_DNA"/>
</dbReference>
<dbReference type="InterPro" id="IPR003689">
    <property type="entry name" value="ZIP"/>
</dbReference>
<dbReference type="PANTHER" id="PTHR16950:SF16">
    <property type="entry name" value="ZINC TRANSPORTER ZIP13"/>
    <property type="match status" value="1"/>
</dbReference>
<comment type="subcellular location">
    <subcellularLocation>
        <location evidence="1">Membrane</location>
        <topology evidence="1">Multi-pass membrane protein</topology>
    </subcellularLocation>
</comment>
<evidence type="ECO:0000256" key="2">
    <source>
        <dbReference type="ARBA" id="ARBA00022692"/>
    </source>
</evidence>
<feature type="transmembrane region" description="Helical" evidence="5">
    <location>
        <begin position="213"/>
        <end position="235"/>
    </location>
</feature>
<keyword evidence="4 5" id="KW-0472">Membrane</keyword>
<evidence type="ECO:0008006" key="8">
    <source>
        <dbReference type="Google" id="ProtNLM"/>
    </source>
</evidence>
<evidence type="ECO:0000256" key="1">
    <source>
        <dbReference type="ARBA" id="ARBA00004141"/>
    </source>
</evidence>
<proteinExistence type="predicted"/>
<evidence type="ECO:0000256" key="4">
    <source>
        <dbReference type="ARBA" id="ARBA00023136"/>
    </source>
</evidence>